<keyword evidence="3" id="KW-1185">Reference proteome</keyword>
<dbReference type="AlphaFoldDB" id="A0A9W5UTP9"/>
<keyword evidence="1" id="KW-1133">Transmembrane helix</keyword>
<evidence type="ECO:0000313" key="2">
    <source>
        <dbReference type="EMBL" id="GIJ34058.1"/>
    </source>
</evidence>
<feature type="transmembrane region" description="Helical" evidence="1">
    <location>
        <begin position="62"/>
        <end position="80"/>
    </location>
</feature>
<feature type="transmembrane region" description="Helical" evidence="1">
    <location>
        <begin position="21"/>
        <end position="42"/>
    </location>
</feature>
<name>A0A9W5UTP9_9ACTN</name>
<comment type="caution">
    <text evidence="2">The sequence shown here is derived from an EMBL/GenBank/DDBJ whole genome shotgun (WGS) entry which is preliminary data.</text>
</comment>
<dbReference type="Proteomes" id="UP000607311">
    <property type="component" value="Unassembled WGS sequence"/>
</dbReference>
<accession>A0A9W5UTP9</accession>
<organism evidence="2 3">
    <name type="scientific">Micromonospora sediminimaris</name>
    <dbReference type="NCBI Taxonomy" id="547162"/>
    <lineage>
        <taxon>Bacteria</taxon>
        <taxon>Bacillati</taxon>
        <taxon>Actinomycetota</taxon>
        <taxon>Actinomycetes</taxon>
        <taxon>Micromonosporales</taxon>
        <taxon>Micromonosporaceae</taxon>
        <taxon>Micromonospora</taxon>
    </lineage>
</organism>
<sequence length="148" mass="14650">MSGRNTPTGAPPAPPPGRIGLTVAGLVAIVIGGALLTVPATFHAGNGIEYAGNSSLLSETRGAGGALLATGVLVMLGGHVRRLTYPAALVGAVVYLAYGLSRLLGMALDGPPAAGLVAAMVVELILGAVCGRLVLRYDRRPVLTGTGG</sequence>
<dbReference type="EMBL" id="BOPD01000018">
    <property type="protein sequence ID" value="GIJ34058.1"/>
    <property type="molecule type" value="Genomic_DNA"/>
</dbReference>
<dbReference type="InterPro" id="IPR025597">
    <property type="entry name" value="DUF4345"/>
</dbReference>
<feature type="transmembrane region" description="Helical" evidence="1">
    <location>
        <begin position="114"/>
        <end position="135"/>
    </location>
</feature>
<dbReference type="RefSeq" id="WP_170863414.1">
    <property type="nucleotide sequence ID" value="NZ_BOPD01000018.1"/>
</dbReference>
<evidence type="ECO:0000256" key="1">
    <source>
        <dbReference type="SAM" id="Phobius"/>
    </source>
</evidence>
<keyword evidence="1" id="KW-0812">Transmembrane</keyword>
<evidence type="ECO:0008006" key="4">
    <source>
        <dbReference type="Google" id="ProtNLM"/>
    </source>
</evidence>
<gene>
    <name evidence="2" type="ORF">Vse01_32060</name>
</gene>
<reference evidence="2" key="1">
    <citation type="submission" date="2021-01" db="EMBL/GenBank/DDBJ databases">
        <title>Whole genome shotgun sequence of Verrucosispora sediminis NBRC 107745.</title>
        <authorList>
            <person name="Komaki H."/>
            <person name="Tamura T."/>
        </authorList>
    </citation>
    <scope>NUCLEOTIDE SEQUENCE</scope>
    <source>
        <strain evidence="2">NBRC 107745</strain>
    </source>
</reference>
<evidence type="ECO:0000313" key="3">
    <source>
        <dbReference type="Proteomes" id="UP000607311"/>
    </source>
</evidence>
<protein>
    <recommendedName>
        <fullName evidence="4">DUF4345 domain-containing protein</fullName>
    </recommendedName>
</protein>
<dbReference type="Pfam" id="PF14248">
    <property type="entry name" value="DUF4345"/>
    <property type="match status" value="1"/>
</dbReference>
<proteinExistence type="predicted"/>
<feature type="transmembrane region" description="Helical" evidence="1">
    <location>
        <begin position="87"/>
        <end position="108"/>
    </location>
</feature>
<keyword evidence="1" id="KW-0472">Membrane</keyword>